<dbReference type="PROSITE" id="PS50977">
    <property type="entry name" value="HTH_TETR_2"/>
    <property type="match status" value="1"/>
</dbReference>
<dbReference type="Pfam" id="PF00440">
    <property type="entry name" value="TetR_N"/>
    <property type="match status" value="1"/>
</dbReference>
<dbReference type="Proteomes" id="UP000635565">
    <property type="component" value="Unassembled WGS sequence"/>
</dbReference>
<protein>
    <submittedName>
        <fullName evidence="4">TetR family transcriptional regulator</fullName>
    </submittedName>
</protein>
<dbReference type="Pfam" id="PF13972">
    <property type="entry name" value="TetR"/>
    <property type="match status" value="1"/>
</dbReference>
<dbReference type="SUPFAM" id="SSF46689">
    <property type="entry name" value="Homeodomain-like"/>
    <property type="match status" value="1"/>
</dbReference>
<name>A0ABQ3VHM7_9CHLR</name>
<evidence type="ECO:0000256" key="1">
    <source>
        <dbReference type="ARBA" id="ARBA00023125"/>
    </source>
</evidence>
<dbReference type="InterPro" id="IPR001647">
    <property type="entry name" value="HTH_TetR"/>
</dbReference>
<evidence type="ECO:0000259" key="3">
    <source>
        <dbReference type="PROSITE" id="PS50977"/>
    </source>
</evidence>
<sequence length="236" mass="27293">MQASAGSRARRQGGERRKKTRDLILEAARTLFNEQGTANVTLAHIGEHLGISEGNVWYHFHTKHDLIVALFAELQASVQANQQMDLDELGAASNLRGLLVRGFQLMWEYRFLFRDHINWATAQHEVYEQLVTLTTQGHDFIERVLERMRQLELLQIQPQQIPILATNIWIINRYWIDYCQSRNIHHQITEQEIQAGIEQVRALILPYFTPAAYHLLADPPPTPNDTPTGNSMPRYF</sequence>
<dbReference type="InterPro" id="IPR009057">
    <property type="entry name" value="Homeodomain-like_sf"/>
</dbReference>
<keyword evidence="5" id="KW-1185">Reference proteome</keyword>
<evidence type="ECO:0000313" key="5">
    <source>
        <dbReference type="Proteomes" id="UP000635565"/>
    </source>
</evidence>
<reference evidence="4 5" key="1">
    <citation type="journal article" date="2021" name="Int. J. Syst. Evol. Microbiol.">
        <title>Reticulibacter mediterranei gen. nov., sp. nov., within the new family Reticulibacteraceae fam. nov., and Ktedonospora formicarum gen. nov., sp. nov., Ktedonobacter robiniae sp. nov., Dictyobacter formicarum sp. nov. and Dictyobacter arantiisoli sp. nov., belonging to the class Ktedonobacteria.</title>
        <authorList>
            <person name="Yabe S."/>
            <person name="Zheng Y."/>
            <person name="Wang C.M."/>
            <person name="Sakai Y."/>
            <person name="Abe K."/>
            <person name="Yokota A."/>
            <person name="Donadio S."/>
            <person name="Cavaletti L."/>
            <person name="Monciardini P."/>
        </authorList>
    </citation>
    <scope>NUCLEOTIDE SEQUENCE [LARGE SCALE GENOMIC DNA]</scope>
    <source>
        <strain evidence="4 5">SOSP1-9</strain>
    </source>
</reference>
<dbReference type="PRINTS" id="PR00455">
    <property type="entry name" value="HTHTETR"/>
</dbReference>
<dbReference type="EMBL" id="BNJJ01000010">
    <property type="protein sequence ID" value="GHO85692.1"/>
    <property type="molecule type" value="Genomic_DNA"/>
</dbReference>
<organism evidence="4 5">
    <name type="scientific">Dictyobacter formicarum</name>
    <dbReference type="NCBI Taxonomy" id="2778368"/>
    <lineage>
        <taxon>Bacteria</taxon>
        <taxon>Bacillati</taxon>
        <taxon>Chloroflexota</taxon>
        <taxon>Ktedonobacteria</taxon>
        <taxon>Ktedonobacterales</taxon>
        <taxon>Dictyobacteraceae</taxon>
        <taxon>Dictyobacter</taxon>
    </lineage>
</organism>
<dbReference type="Gene3D" id="1.10.357.10">
    <property type="entry name" value="Tetracycline Repressor, domain 2"/>
    <property type="match status" value="1"/>
</dbReference>
<accession>A0ABQ3VHM7</accession>
<evidence type="ECO:0000256" key="2">
    <source>
        <dbReference type="PROSITE-ProRule" id="PRU00335"/>
    </source>
</evidence>
<dbReference type="PANTHER" id="PTHR30055:SF223">
    <property type="entry name" value="HTH-TYPE TRANSCRIPTIONAL REGULATOR UIDR"/>
    <property type="match status" value="1"/>
</dbReference>
<comment type="caution">
    <text evidence="4">The sequence shown here is derived from an EMBL/GenBank/DDBJ whole genome shotgun (WGS) entry which is preliminary data.</text>
</comment>
<keyword evidence="1 2" id="KW-0238">DNA-binding</keyword>
<feature type="domain" description="HTH tetR-type" evidence="3">
    <location>
        <begin position="18"/>
        <end position="78"/>
    </location>
</feature>
<feature type="DNA-binding region" description="H-T-H motif" evidence="2">
    <location>
        <begin position="41"/>
        <end position="60"/>
    </location>
</feature>
<dbReference type="InterPro" id="IPR050109">
    <property type="entry name" value="HTH-type_TetR-like_transc_reg"/>
</dbReference>
<dbReference type="PANTHER" id="PTHR30055">
    <property type="entry name" value="HTH-TYPE TRANSCRIPTIONAL REGULATOR RUTR"/>
    <property type="match status" value="1"/>
</dbReference>
<dbReference type="InterPro" id="IPR025722">
    <property type="entry name" value="TetR"/>
</dbReference>
<proteinExistence type="predicted"/>
<evidence type="ECO:0000313" key="4">
    <source>
        <dbReference type="EMBL" id="GHO85692.1"/>
    </source>
</evidence>
<gene>
    <name evidence="4" type="ORF">KSZ_36980</name>
</gene>
<dbReference type="RefSeq" id="WP_201363335.1">
    <property type="nucleotide sequence ID" value="NZ_BNJJ01000010.1"/>
</dbReference>